<evidence type="ECO:0000313" key="1">
    <source>
        <dbReference type="EMBL" id="KAJ8618544.1"/>
    </source>
</evidence>
<reference evidence="1 2" key="1">
    <citation type="journal article" date="2022" name="Hortic Res">
        <title>A haplotype resolved chromosomal level avocado genome allows analysis of novel avocado genes.</title>
        <authorList>
            <person name="Nath O."/>
            <person name="Fletcher S.J."/>
            <person name="Hayward A."/>
            <person name="Shaw L.M."/>
            <person name="Masouleh A.K."/>
            <person name="Furtado A."/>
            <person name="Henry R.J."/>
            <person name="Mitter N."/>
        </authorList>
    </citation>
    <scope>NUCLEOTIDE SEQUENCE [LARGE SCALE GENOMIC DNA]</scope>
    <source>
        <strain evidence="2">cv. Hass</strain>
    </source>
</reference>
<proteinExistence type="predicted"/>
<protein>
    <submittedName>
        <fullName evidence="1">Uncharacterized protein</fullName>
    </submittedName>
</protein>
<dbReference type="EMBL" id="CM056812">
    <property type="protein sequence ID" value="KAJ8618544.1"/>
    <property type="molecule type" value="Genomic_DNA"/>
</dbReference>
<evidence type="ECO:0000313" key="2">
    <source>
        <dbReference type="Proteomes" id="UP001234297"/>
    </source>
</evidence>
<name>A0ACC2KBN0_PERAE</name>
<gene>
    <name evidence="1" type="ORF">MRB53_014730</name>
</gene>
<keyword evidence="2" id="KW-1185">Reference proteome</keyword>
<sequence>MLKFQVDLVGGYYDSGDHVKFGLPMAYTVTMLSWGAVDFQKEIAACNQLDPTLKAIRWGTDYFIKAHKQPNLLWGQADYLLGKNPKSICYLVGYGSCYPVQVHHRGASIESINLLPSKVGCIDGFEKWYSLNESNPNVIVGALVGGPDRKDEFSDHRGNYEQTEPSIAGSAPLAGLFGKLNSVFGNSASPIIFVHSITDKWAVGSTTYYRHKVMVKNTSHKTITKLKLTIEDLSGSIWGLSPCPEKNTFQLPPWINVLKPESQFSFVYVQEGPQAKVSVLSYR</sequence>
<organism evidence="1 2">
    <name type="scientific">Persea americana</name>
    <name type="common">Avocado</name>
    <dbReference type="NCBI Taxonomy" id="3435"/>
    <lineage>
        <taxon>Eukaryota</taxon>
        <taxon>Viridiplantae</taxon>
        <taxon>Streptophyta</taxon>
        <taxon>Embryophyta</taxon>
        <taxon>Tracheophyta</taxon>
        <taxon>Spermatophyta</taxon>
        <taxon>Magnoliopsida</taxon>
        <taxon>Magnoliidae</taxon>
        <taxon>Laurales</taxon>
        <taxon>Lauraceae</taxon>
        <taxon>Persea</taxon>
    </lineage>
</organism>
<comment type="caution">
    <text evidence="1">The sequence shown here is derived from an EMBL/GenBank/DDBJ whole genome shotgun (WGS) entry which is preliminary data.</text>
</comment>
<dbReference type="Proteomes" id="UP001234297">
    <property type="component" value="Chromosome 4"/>
</dbReference>
<accession>A0ACC2KBN0</accession>